<dbReference type="EMBL" id="QVER01000004">
    <property type="protein sequence ID" value="RGB92371.1"/>
    <property type="molecule type" value="Genomic_DNA"/>
</dbReference>
<reference evidence="4 6" key="2">
    <citation type="submission" date="2018-08" db="EMBL/GenBank/DDBJ databases">
        <title>A genome reference for cultivated species of the human gut microbiota.</title>
        <authorList>
            <person name="Zou Y."/>
            <person name="Xue W."/>
            <person name="Luo G."/>
        </authorList>
    </citation>
    <scope>NUCLEOTIDE SEQUENCE [LARGE SCALE GENOMIC DNA]</scope>
    <source>
        <strain evidence="4 6">AF32-8AC</strain>
    </source>
</reference>
<evidence type="ECO:0000313" key="6">
    <source>
        <dbReference type="Proteomes" id="UP000260991"/>
    </source>
</evidence>
<proteinExistence type="predicted"/>
<dbReference type="Proteomes" id="UP000250997">
    <property type="component" value="Unassembled WGS sequence"/>
</dbReference>
<keyword evidence="4" id="KW-0132">Cell division</keyword>
<dbReference type="RefSeq" id="WP_149793630.1">
    <property type="nucleotide sequence ID" value="NZ_CP026548.1"/>
</dbReference>
<accession>A0A1Q6QEB4</accession>
<keyword evidence="4" id="KW-0131">Cell cycle</keyword>
<evidence type="ECO:0000256" key="1">
    <source>
        <dbReference type="SAM" id="MobiDB-lite"/>
    </source>
</evidence>
<sequence length="163" mass="18329">MGQPAYDMSSEVRRRKAPQTQRKVALRVEKGGKRRLSPFQAAMQHALQLISMALLAGFAVSLLWSEAQLVEVNDQIQKAKAELVSEQSQYTYYNSVLNSKTNITSVEEVAGRLGLMKMDQSQLTYIRLDSDSVLVRRESAVHQWTDFLHDGAMTILASVRSVK</sequence>
<protein>
    <submittedName>
        <fullName evidence="4">Cell division protein FtsL</fullName>
    </submittedName>
</protein>
<reference evidence="3 5" key="1">
    <citation type="submission" date="2018-02" db="EMBL/GenBank/DDBJ databases">
        <title>Complete genome sequencing of Faecalibacterium prausnitzii strains isolated from the human gut.</title>
        <authorList>
            <person name="Fitzgerald B.C."/>
            <person name="Shkoporov A.N."/>
            <person name="Ross P.R."/>
            <person name="Hill C."/>
        </authorList>
    </citation>
    <scope>NUCLEOTIDE SEQUENCE [LARGE SCALE GENOMIC DNA]</scope>
    <source>
        <strain evidence="3 5">APC942/18-1</strain>
    </source>
</reference>
<dbReference type="Proteomes" id="UP000733372">
    <property type="component" value="Unassembled WGS sequence"/>
</dbReference>
<evidence type="ECO:0000313" key="2">
    <source>
        <dbReference type="EMBL" id="MBS5687119.1"/>
    </source>
</evidence>
<reference evidence="2" key="3">
    <citation type="submission" date="2021-02" db="EMBL/GenBank/DDBJ databases">
        <title>Infant gut strain persistence is associated with maternal origin, phylogeny, and functional potential including surface adhesion and iron acquisition.</title>
        <authorList>
            <person name="Lou Y.C."/>
        </authorList>
    </citation>
    <scope>NUCLEOTIDE SEQUENCE</scope>
    <source>
        <strain evidence="2">L3_101_367G1_dasL3_101_367G1_metabat.metabat.26</strain>
    </source>
</reference>
<name>A0A1Q6QEB4_9FIRM</name>
<feature type="region of interest" description="Disordered" evidence="1">
    <location>
        <begin position="1"/>
        <end position="24"/>
    </location>
</feature>
<dbReference type="GO" id="GO:0051301">
    <property type="term" value="P:cell division"/>
    <property type="evidence" value="ECO:0007669"/>
    <property type="project" value="UniProtKB-KW"/>
</dbReference>
<evidence type="ECO:0000313" key="4">
    <source>
        <dbReference type="EMBL" id="RGB92371.1"/>
    </source>
</evidence>
<dbReference type="EMBL" id="JAGZAM010000004">
    <property type="protein sequence ID" value="MBS5687119.1"/>
    <property type="molecule type" value="Genomic_DNA"/>
</dbReference>
<dbReference type="Proteomes" id="UP000260991">
    <property type="component" value="Unassembled WGS sequence"/>
</dbReference>
<dbReference type="AlphaFoldDB" id="A0A1Q6QEB4"/>
<evidence type="ECO:0000313" key="5">
    <source>
        <dbReference type="Proteomes" id="UP000250997"/>
    </source>
</evidence>
<gene>
    <name evidence="3" type="ORF">C4N27_07760</name>
    <name evidence="4" type="ORF">DWZ46_04650</name>
    <name evidence="2" type="ORF">KHW66_03355</name>
</gene>
<comment type="caution">
    <text evidence="4">The sequence shown here is derived from an EMBL/GenBank/DDBJ whole genome shotgun (WGS) entry which is preliminary data.</text>
</comment>
<dbReference type="EMBL" id="PRLA01000005">
    <property type="protein sequence ID" value="RAW49658.1"/>
    <property type="molecule type" value="Genomic_DNA"/>
</dbReference>
<evidence type="ECO:0000313" key="3">
    <source>
        <dbReference type="EMBL" id="RAW49658.1"/>
    </source>
</evidence>
<organism evidence="4 6">
    <name type="scientific">Faecalibacterium prausnitzii</name>
    <dbReference type="NCBI Taxonomy" id="853"/>
    <lineage>
        <taxon>Bacteria</taxon>
        <taxon>Bacillati</taxon>
        <taxon>Bacillota</taxon>
        <taxon>Clostridia</taxon>
        <taxon>Eubacteriales</taxon>
        <taxon>Oscillospiraceae</taxon>
        <taxon>Faecalibacterium</taxon>
    </lineage>
</organism>